<evidence type="ECO:0000256" key="1">
    <source>
        <dbReference type="ARBA" id="ARBA00005736"/>
    </source>
</evidence>
<dbReference type="EMBL" id="JAPWDS010000005">
    <property type="protein sequence ID" value="KAJ5497472.1"/>
    <property type="molecule type" value="Genomic_DNA"/>
</dbReference>
<dbReference type="GO" id="GO:0000214">
    <property type="term" value="C:tRNA-intron endonuclease complex"/>
    <property type="evidence" value="ECO:0007669"/>
    <property type="project" value="TreeGrafter"/>
</dbReference>
<accession>A0A9W9XQS7</accession>
<evidence type="ECO:0000256" key="3">
    <source>
        <dbReference type="SAM" id="MobiDB-lite"/>
    </source>
</evidence>
<comment type="similarity">
    <text evidence="1">Belongs to the SEN54 family.</text>
</comment>
<dbReference type="PANTHER" id="PTHR21027">
    <property type="entry name" value="TRNA-SPLICING ENDONUCLEASE SUBUNIT SEN54"/>
    <property type="match status" value="1"/>
</dbReference>
<feature type="domain" description="tRNA-splicing endonuclease subunit Sen54 N-terminal" evidence="4">
    <location>
        <begin position="74"/>
        <end position="178"/>
    </location>
</feature>
<proteinExistence type="inferred from homology"/>
<feature type="compositionally biased region" description="Basic and acidic residues" evidence="3">
    <location>
        <begin position="103"/>
        <end position="119"/>
    </location>
</feature>
<dbReference type="OrthoDB" id="408683at2759"/>
<keyword evidence="6" id="KW-1185">Reference proteome</keyword>
<evidence type="ECO:0000313" key="6">
    <source>
        <dbReference type="Proteomes" id="UP001149954"/>
    </source>
</evidence>
<protein>
    <recommendedName>
        <fullName evidence="4">tRNA-splicing endonuclease subunit Sen54 N-terminal domain-containing protein</fullName>
    </recommendedName>
</protein>
<dbReference type="AlphaFoldDB" id="A0A9W9XQS7"/>
<feature type="region of interest" description="Disordered" evidence="3">
    <location>
        <begin position="420"/>
        <end position="443"/>
    </location>
</feature>
<dbReference type="InterPro" id="IPR024336">
    <property type="entry name" value="tRNA_splic_suSen54_N"/>
</dbReference>
<gene>
    <name evidence="5" type="ORF">N7463_009459</name>
</gene>
<evidence type="ECO:0000256" key="2">
    <source>
        <dbReference type="ARBA" id="ARBA00022694"/>
    </source>
</evidence>
<dbReference type="Pfam" id="PF12928">
    <property type="entry name" value="tRNA_int_end_N2"/>
    <property type="match status" value="1"/>
</dbReference>
<dbReference type="GO" id="GO:0000379">
    <property type="term" value="P:tRNA-type intron splice site recognition and cleavage"/>
    <property type="evidence" value="ECO:0007669"/>
    <property type="project" value="TreeGrafter"/>
</dbReference>
<sequence>MADVDEDAIKAPANASTEPDVDLSDETQDFRFLNHLNFFADASPGIPRRGEKDFEPNPTELQADVLSASRGAMHNALSYPRLHNTKTRVVAFYAPDGYVPPVKTDRATPKTGGEDEKSSESTPKPPRPLPNSARISPDACVYVPNPKGQFFKTMGQADSLSRVWLLPEEALYLIERGNGLAHLGPPAGPGEEDLSVPMSLQAAYACFMGHGGLTLERYSVYTGLKRLGYALLRAPGWCDDLVKEDADASYATETTPPTLHGPGLAGILGSLFNWIHDPRSTASTATGPIIGTGIHRNYMDIYRKLAIIPWYDPITAPERHPADTTPPFRVVFHVFKPSTPFKKSAPPTPDFRVAVVSTRDQTTMPTMTQLGALLESTPLDPPARGENGPLRHGYRNVVMAVVDQGVVSYLRVADSAFGKEKLYENKGGPQGPKWNRNQKPRKR</sequence>
<comment type="caution">
    <text evidence="5">The sequence shown here is derived from an EMBL/GenBank/DDBJ whole genome shotgun (WGS) entry which is preliminary data.</text>
</comment>
<reference evidence="5" key="1">
    <citation type="submission" date="2022-12" db="EMBL/GenBank/DDBJ databases">
        <authorList>
            <person name="Petersen C."/>
        </authorList>
    </citation>
    <scope>NUCLEOTIDE SEQUENCE</scope>
    <source>
        <strain evidence="5">IBT 29495</strain>
    </source>
</reference>
<name>A0A9W9XQS7_9EURO</name>
<evidence type="ECO:0000313" key="5">
    <source>
        <dbReference type="EMBL" id="KAJ5497472.1"/>
    </source>
</evidence>
<feature type="region of interest" description="Disordered" evidence="3">
    <location>
        <begin position="100"/>
        <end position="137"/>
    </location>
</feature>
<dbReference type="PANTHER" id="PTHR21027:SF1">
    <property type="entry name" value="TRNA-SPLICING ENDONUCLEASE SUBUNIT SEN54"/>
    <property type="match status" value="1"/>
</dbReference>
<keyword evidence="2" id="KW-0819">tRNA processing</keyword>
<dbReference type="InterPro" id="IPR024337">
    <property type="entry name" value="tRNA_splic_suSen54"/>
</dbReference>
<dbReference type="Proteomes" id="UP001149954">
    <property type="component" value="Unassembled WGS sequence"/>
</dbReference>
<evidence type="ECO:0000259" key="4">
    <source>
        <dbReference type="Pfam" id="PF12928"/>
    </source>
</evidence>
<feature type="region of interest" description="Disordered" evidence="3">
    <location>
        <begin position="1"/>
        <end position="25"/>
    </location>
</feature>
<organism evidence="5 6">
    <name type="scientific">Penicillium fimorum</name>
    <dbReference type="NCBI Taxonomy" id="1882269"/>
    <lineage>
        <taxon>Eukaryota</taxon>
        <taxon>Fungi</taxon>
        <taxon>Dikarya</taxon>
        <taxon>Ascomycota</taxon>
        <taxon>Pezizomycotina</taxon>
        <taxon>Eurotiomycetes</taxon>
        <taxon>Eurotiomycetidae</taxon>
        <taxon>Eurotiales</taxon>
        <taxon>Aspergillaceae</taxon>
        <taxon>Penicillium</taxon>
    </lineage>
</organism>
<reference evidence="5" key="2">
    <citation type="journal article" date="2023" name="IMA Fungus">
        <title>Comparative genomic study of the Penicillium genus elucidates a diverse pangenome and 15 lateral gene transfer events.</title>
        <authorList>
            <person name="Petersen C."/>
            <person name="Sorensen T."/>
            <person name="Nielsen M.R."/>
            <person name="Sondergaard T.E."/>
            <person name="Sorensen J.L."/>
            <person name="Fitzpatrick D.A."/>
            <person name="Frisvad J.C."/>
            <person name="Nielsen K.L."/>
        </authorList>
    </citation>
    <scope>NUCLEOTIDE SEQUENCE</scope>
    <source>
        <strain evidence="5">IBT 29495</strain>
    </source>
</reference>